<evidence type="ECO:0000313" key="1">
    <source>
        <dbReference type="EMBL" id="SER45970.1"/>
    </source>
</evidence>
<dbReference type="AlphaFoldDB" id="A0A1H9PCR3"/>
<dbReference type="Proteomes" id="UP000199503">
    <property type="component" value="Unassembled WGS sequence"/>
</dbReference>
<sequence length="98" mass="10810">MNYRIDLGEMESHAGRVSEIGGRINTALGAGNSAENSEAFGLLGIPLAAICFGAQHMAMNVLKEAAQAATDHHKRVLAWREDVRNNEEMQRDRFKVED</sequence>
<evidence type="ECO:0008006" key="3">
    <source>
        <dbReference type="Google" id="ProtNLM"/>
    </source>
</evidence>
<reference evidence="2" key="1">
    <citation type="submission" date="2016-10" db="EMBL/GenBank/DDBJ databases">
        <authorList>
            <person name="Varghese N."/>
            <person name="Submissions S."/>
        </authorList>
    </citation>
    <scope>NUCLEOTIDE SEQUENCE [LARGE SCALE GENOMIC DNA]</scope>
    <source>
        <strain evidence="2">DSM 44437</strain>
    </source>
</reference>
<dbReference type="STRING" id="65499.SAMN04488000_10943"/>
<protein>
    <recommendedName>
        <fullName evidence="3">Excreted virulence factor EspC, type VII ESX diderm</fullName>
    </recommendedName>
</protein>
<dbReference type="EMBL" id="FOFV01000009">
    <property type="protein sequence ID" value="SER45970.1"/>
    <property type="molecule type" value="Genomic_DNA"/>
</dbReference>
<organism evidence="1 2">
    <name type="scientific">Lentzea albida</name>
    <dbReference type="NCBI Taxonomy" id="65499"/>
    <lineage>
        <taxon>Bacteria</taxon>
        <taxon>Bacillati</taxon>
        <taxon>Actinomycetota</taxon>
        <taxon>Actinomycetes</taxon>
        <taxon>Pseudonocardiales</taxon>
        <taxon>Pseudonocardiaceae</taxon>
        <taxon>Lentzea</taxon>
    </lineage>
</organism>
<gene>
    <name evidence="1" type="ORF">SAMN04488000_10943</name>
</gene>
<proteinExistence type="predicted"/>
<dbReference type="RefSeq" id="WP_089919236.1">
    <property type="nucleotide sequence ID" value="NZ_FOFV01000009.1"/>
</dbReference>
<keyword evidence="2" id="KW-1185">Reference proteome</keyword>
<name>A0A1H9PCR3_9PSEU</name>
<evidence type="ECO:0000313" key="2">
    <source>
        <dbReference type="Proteomes" id="UP000199503"/>
    </source>
</evidence>
<dbReference type="OrthoDB" id="3695135at2"/>
<accession>A0A1H9PCR3</accession>